<dbReference type="PANTHER" id="PTHR11669:SF8">
    <property type="entry name" value="DNA POLYMERASE III SUBUNIT DELTA"/>
    <property type="match status" value="1"/>
</dbReference>
<dbReference type="PANTHER" id="PTHR11669">
    <property type="entry name" value="REPLICATION FACTOR C / DNA POLYMERASE III GAMMA-TAU SUBUNIT"/>
    <property type="match status" value="1"/>
</dbReference>
<gene>
    <name evidence="2" type="ORF">PWJ81_01315</name>
</gene>
<dbReference type="RefSeq" id="WP_274736097.1">
    <property type="nucleotide sequence ID" value="NZ_CAMXYX010000024.1"/>
</dbReference>
<feature type="compositionally biased region" description="Low complexity" evidence="1">
    <location>
        <begin position="309"/>
        <end position="320"/>
    </location>
</feature>
<dbReference type="InterPro" id="IPR027417">
    <property type="entry name" value="P-loop_NTPase"/>
</dbReference>
<dbReference type="SUPFAM" id="SSF52540">
    <property type="entry name" value="P-loop containing nucleoside triphosphate hydrolases"/>
    <property type="match status" value="1"/>
</dbReference>
<dbReference type="Pfam" id="PF13177">
    <property type="entry name" value="DNA_pol3_delta2"/>
    <property type="match status" value="1"/>
</dbReference>
<evidence type="ECO:0000313" key="3">
    <source>
        <dbReference type="Proteomes" id="UP001219297"/>
    </source>
</evidence>
<proteinExistence type="predicted"/>
<dbReference type="EC" id="2.7.7.7" evidence="2"/>
<comment type="caution">
    <text evidence="2">The sequence shown here is derived from an EMBL/GenBank/DDBJ whole genome shotgun (WGS) entry which is preliminary data.</text>
</comment>
<sequence length="464" mass="48615">MSVFDALIGQRPVAELLQRAAWASRIGDPQLPGPVVAAADASGAANVTAATDASGATDATSAVDADPAAGLTTAPDVSTTADISSAAMAQAWLVTGPPGSGRSVAALAFAAAVQCTGAVPGCGYCHACTTTLGGTHPDVIRMDPRSVTISVEETRSLVASSYTFPSVGRRRIIIIEDADRMLERTTNVLLKAIEEPPRDTVWILITASPEDMLPTIRSRCRHVALQVPSVEAVAQLLAGEFGVDERTARATARIAQCHIGRARALLRDPQVAAERAALLRETLDLGGTSDAVLAAQHLLEHYPASVGAASKSAGSSTASKKGAKAETEPDTELAEFRASIGLGERDSGSASQRAQIRAFEEQRKKRAVREDRDYLDRAMLDVLALYRDVLAVQVDAGVDLINADFETQIIAAAAASTPELSVARMDAVARARRRLAANVAPQLALEAMFIELASPLLAQPSQTN</sequence>
<dbReference type="GO" id="GO:0003887">
    <property type="term" value="F:DNA-directed DNA polymerase activity"/>
    <property type="evidence" value="ECO:0007669"/>
    <property type="project" value="UniProtKB-EC"/>
</dbReference>
<dbReference type="EMBL" id="JARBHI010000002">
    <property type="protein sequence ID" value="MDE1655712.1"/>
    <property type="molecule type" value="Genomic_DNA"/>
</dbReference>
<evidence type="ECO:0000313" key="2">
    <source>
        <dbReference type="EMBL" id="MDE1655712.1"/>
    </source>
</evidence>
<dbReference type="Gene3D" id="3.40.50.300">
    <property type="entry name" value="P-loop containing nucleotide triphosphate hydrolases"/>
    <property type="match status" value="1"/>
</dbReference>
<dbReference type="InterPro" id="IPR050238">
    <property type="entry name" value="DNA_Rep/Repair_Clamp_Loader"/>
</dbReference>
<dbReference type="NCBIfam" id="NF005926">
    <property type="entry name" value="PRK07940.1"/>
    <property type="match status" value="1"/>
</dbReference>
<name>A0ABT5V6V0_9ACTO</name>
<organism evidence="2 3">
    <name type="scientific">Actinotignum sanguinis</name>
    <dbReference type="NCBI Taxonomy" id="1445614"/>
    <lineage>
        <taxon>Bacteria</taxon>
        <taxon>Bacillati</taxon>
        <taxon>Actinomycetota</taxon>
        <taxon>Actinomycetes</taxon>
        <taxon>Actinomycetales</taxon>
        <taxon>Actinomycetaceae</taxon>
        <taxon>Actinotignum</taxon>
    </lineage>
</organism>
<dbReference type="Proteomes" id="UP001219297">
    <property type="component" value="Unassembled WGS sequence"/>
</dbReference>
<accession>A0ABT5V6V0</accession>
<keyword evidence="2" id="KW-0808">Transferase</keyword>
<protein>
    <submittedName>
        <fullName evidence="2">DNA polymerase III subunit delta</fullName>
        <ecNumber evidence="2">2.7.7.7</ecNumber>
    </submittedName>
</protein>
<evidence type="ECO:0000256" key="1">
    <source>
        <dbReference type="SAM" id="MobiDB-lite"/>
    </source>
</evidence>
<feature type="region of interest" description="Disordered" evidence="1">
    <location>
        <begin position="309"/>
        <end position="332"/>
    </location>
</feature>
<keyword evidence="2" id="KW-0548">Nucleotidyltransferase</keyword>
<keyword evidence="3" id="KW-1185">Reference proteome</keyword>
<reference evidence="2 3" key="1">
    <citation type="submission" date="2023-02" db="EMBL/GenBank/DDBJ databases">
        <title>Defining the Infant Male Urobiome and Moving Towards Mechanisms in Urobiome Research.</title>
        <authorList>
            <person name="Reasoner S."/>
            <person name="Flores V."/>
            <person name="Van Horn G."/>
            <person name="Morales G."/>
            <person name="Peard L."/>
            <person name="Abelson B."/>
            <person name="Manuel C."/>
            <person name="Lee J."/>
            <person name="Baker B."/>
            <person name="Williams T."/>
            <person name="Schmitz J."/>
            <person name="Clayton D."/>
            <person name="Hadjifrangiskou M."/>
        </authorList>
    </citation>
    <scope>NUCLEOTIDE SEQUENCE [LARGE SCALE GENOMIC DNA]</scope>
    <source>
        <strain evidence="2 3">AS1053</strain>
    </source>
</reference>